<dbReference type="AlphaFoldDB" id="A0A285PC33"/>
<keyword evidence="7" id="KW-0574">Periplasm</keyword>
<evidence type="ECO:0000256" key="1">
    <source>
        <dbReference type="ARBA" id="ARBA00004418"/>
    </source>
</evidence>
<dbReference type="PANTHER" id="PTHR30600:SF10">
    <property type="entry name" value="BLL6722 PROTEIN"/>
    <property type="match status" value="1"/>
</dbReference>
<evidence type="ECO:0000256" key="4">
    <source>
        <dbReference type="ARBA" id="ARBA00022617"/>
    </source>
</evidence>
<dbReference type="InterPro" id="IPR009056">
    <property type="entry name" value="Cyt_c-like_dom"/>
</dbReference>
<proteinExistence type="predicted"/>
<dbReference type="FunFam" id="1.10.760.10:FF:000019">
    <property type="entry name" value="Di-heme cytochrome C peroxidase"/>
    <property type="match status" value="1"/>
</dbReference>
<dbReference type="PIRSF" id="PIRSF000294">
    <property type="entry name" value="Cytochrome-c_peroxidase"/>
    <property type="match status" value="1"/>
</dbReference>
<reference evidence="17 18" key="1">
    <citation type="submission" date="2017-09" db="EMBL/GenBank/DDBJ databases">
        <authorList>
            <person name="Ehlers B."/>
            <person name="Leendertz F.H."/>
        </authorList>
    </citation>
    <scope>NUCLEOTIDE SEQUENCE [LARGE SCALE GENOMIC DNA]</scope>
    <source>
        <strain evidence="17 18">DSM 18289</strain>
    </source>
</reference>
<feature type="binding site" description="covalent" evidence="13">
    <location>
        <position position="91"/>
    </location>
    <ligand>
        <name>heme c</name>
        <dbReference type="ChEBI" id="CHEBI:61717"/>
        <label>1</label>
    </ligand>
</feature>
<keyword evidence="18" id="KW-1185">Reference proteome</keyword>
<keyword evidence="6 15" id="KW-0732">Signal</keyword>
<comment type="pathway">
    <text evidence="2">One-carbon metabolism; methylamine degradation.</text>
</comment>
<evidence type="ECO:0000256" key="15">
    <source>
        <dbReference type="SAM" id="SignalP"/>
    </source>
</evidence>
<comment type="cofactor">
    <cofactor evidence="13">
        <name>heme</name>
        <dbReference type="ChEBI" id="CHEBI:30413"/>
    </cofactor>
    <text evidence="13">Binds 2 heme groups.</text>
</comment>
<gene>
    <name evidence="17" type="ORF">SAMN06265368_2374</name>
</gene>
<comment type="function">
    <text evidence="11">Involved in methylamine metabolism. Essential for the maturation of the beta subunit of MADH, presumably via a step in the biosynthesis of tryptophan tryptophylquinone (TTQ), the cofactor of MADH.</text>
</comment>
<accession>A0A285PC33</accession>
<dbReference type="Proteomes" id="UP000219439">
    <property type="component" value="Unassembled WGS sequence"/>
</dbReference>
<keyword evidence="8" id="KW-0249">Electron transport</keyword>
<dbReference type="InterPro" id="IPR036909">
    <property type="entry name" value="Cyt_c-like_dom_sf"/>
</dbReference>
<feature type="chain" id="PRO_5012153980" description="Methylamine utilization protein MauG" evidence="15">
    <location>
        <begin position="19"/>
        <end position="408"/>
    </location>
</feature>
<dbReference type="Pfam" id="PF03150">
    <property type="entry name" value="CCP_MauG"/>
    <property type="match status" value="1"/>
</dbReference>
<dbReference type="PROSITE" id="PS51007">
    <property type="entry name" value="CYTC"/>
    <property type="match status" value="2"/>
</dbReference>
<comment type="PTM">
    <text evidence="13">Binds 2 heme groups per subunit.</text>
</comment>
<evidence type="ECO:0000259" key="16">
    <source>
        <dbReference type="PROSITE" id="PS51007"/>
    </source>
</evidence>
<keyword evidence="10 14" id="KW-0408">Iron</keyword>
<organism evidence="17 18">
    <name type="scientific">Cohaesibacter gelatinilyticus</name>
    <dbReference type="NCBI Taxonomy" id="372072"/>
    <lineage>
        <taxon>Bacteria</taxon>
        <taxon>Pseudomonadati</taxon>
        <taxon>Pseudomonadota</taxon>
        <taxon>Alphaproteobacteria</taxon>
        <taxon>Hyphomicrobiales</taxon>
        <taxon>Cohaesibacteraceae</taxon>
    </lineage>
</organism>
<dbReference type="InterPro" id="IPR004852">
    <property type="entry name" value="Di-haem_cyt_c_peroxidsae"/>
</dbReference>
<dbReference type="RefSeq" id="WP_097153650.1">
    <property type="nucleotide sequence ID" value="NZ_OBEL01000002.1"/>
</dbReference>
<dbReference type="GO" id="GO:0004130">
    <property type="term" value="F:cytochrome-c peroxidase activity"/>
    <property type="evidence" value="ECO:0007669"/>
    <property type="project" value="TreeGrafter"/>
</dbReference>
<evidence type="ECO:0000256" key="11">
    <source>
        <dbReference type="ARBA" id="ARBA00058991"/>
    </source>
</evidence>
<dbReference type="InterPro" id="IPR026259">
    <property type="entry name" value="MauG/Cytc_peroxidase"/>
</dbReference>
<feature type="binding site" description="covalent" evidence="13">
    <location>
        <position position="94"/>
    </location>
    <ligand>
        <name>heme c</name>
        <dbReference type="ChEBI" id="CHEBI:61717"/>
        <label>1</label>
    </ligand>
</feature>
<feature type="domain" description="Cytochrome c" evidence="16">
    <location>
        <begin position="223"/>
        <end position="384"/>
    </location>
</feature>
<comment type="subcellular location">
    <subcellularLocation>
        <location evidence="1">Periplasm</location>
    </subcellularLocation>
</comment>
<keyword evidence="4 13" id="KW-0349">Heme</keyword>
<evidence type="ECO:0000256" key="8">
    <source>
        <dbReference type="ARBA" id="ARBA00022982"/>
    </source>
</evidence>
<feature type="binding site" description="axial binding residue" evidence="14">
    <location>
        <position position="95"/>
    </location>
    <ligand>
        <name>heme c</name>
        <dbReference type="ChEBI" id="CHEBI:61717"/>
        <label>1</label>
    </ligand>
    <ligandPart>
        <name>Fe</name>
        <dbReference type="ChEBI" id="CHEBI:18248"/>
    </ligandPart>
</feature>
<feature type="domain" description="Cytochrome c" evidence="16">
    <location>
        <begin position="69"/>
        <end position="172"/>
    </location>
</feature>
<feature type="binding site" description="covalent" evidence="13">
    <location>
        <position position="238"/>
    </location>
    <ligand>
        <name>heme c</name>
        <dbReference type="ChEBI" id="CHEBI:61717"/>
        <label>2</label>
    </ligand>
</feature>
<evidence type="ECO:0000256" key="14">
    <source>
        <dbReference type="PIRSR" id="PIRSR000294-2"/>
    </source>
</evidence>
<dbReference type="InterPro" id="IPR051395">
    <property type="entry name" value="Cytochrome_c_Peroxidase/MauG"/>
</dbReference>
<evidence type="ECO:0000256" key="6">
    <source>
        <dbReference type="ARBA" id="ARBA00022729"/>
    </source>
</evidence>
<dbReference type="PANTHER" id="PTHR30600">
    <property type="entry name" value="CYTOCHROME C PEROXIDASE-RELATED"/>
    <property type="match status" value="1"/>
</dbReference>
<feature type="binding site" description="covalent" evidence="13">
    <location>
        <position position="241"/>
    </location>
    <ligand>
        <name>heme c</name>
        <dbReference type="ChEBI" id="CHEBI:61717"/>
        <label>2</label>
    </ligand>
</feature>
<evidence type="ECO:0000256" key="9">
    <source>
        <dbReference type="ARBA" id="ARBA00023002"/>
    </source>
</evidence>
<dbReference type="GO" id="GO:0009055">
    <property type="term" value="F:electron transfer activity"/>
    <property type="evidence" value="ECO:0007669"/>
    <property type="project" value="InterPro"/>
</dbReference>
<keyword evidence="17" id="KW-0575">Peroxidase</keyword>
<evidence type="ECO:0000256" key="5">
    <source>
        <dbReference type="ARBA" id="ARBA00022723"/>
    </source>
</evidence>
<protein>
    <recommendedName>
        <fullName evidence="12">Methylamine utilization protein MauG</fullName>
    </recommendedName>
</protein>
<dbReference type="GO" id="GO:0042597">
    <property type="term" value="C:periplasmic space"/>
    <property type="evidence" value="ECO:0007669"/>
    <property type="project" value="UniProtKB-SubCell"/>
</dbReference>
<keyword evidence="9" id="KW-0560">Oxidoreductase</keyword>
<dbReference type="EMBL" id="OBEL01000002">
    <property type="protein sequence ID" value="SNZ19292.1"/>
    <property type="molecule type" value="Genomic_DNA"/>
</dbReference>
<evidence type="ECO:0000256" key="3">
    <source>
        <dbReference type="ARBA" id="ARBA00022448"/>
    </source>
</evidence>
<dbReference type="OrthoDB" id="9805202at2"/>
<feature type="signal peptide" evidence="15">
    <location>
        <begin position="1"/>
        <end position="18"/>
    </location>
</feature>
<evidence type="ECO:0000256" key="10">
    <source>
        <dbReference type="ARBA" id="ARBA00023004"/>
    </source>
</evidence>
<keyword evidence="3" id="KW-0813">Transport</keyword>
<dbReference type="SUPFAM" id="SSF46626">
    <property type="entry name" value="Cytochrome c"/>
    <property type="match status" value="2"/>
</dbReference>
<dbReference type="GO" id="GO:0046872">
    <property type="term" value="F:metal ion binding"/>
    <property type="evidence" value="ECO:0007669"/>
    <property type="project" value="UniProtKB-KW"/>
</dbReference>
<evidence type="ECO:0000313" key="17">
    <source>
        <dbReference type="EMBL" id="SNZ19292.1"/>
    </source>
</evidence>
<evidence type="ECO:0000256" key="2">
    <source>
        <dbReference type="ARBA" id="ARBA00004856"/>
    </source>
</evidence>
<evidence type="ECO:0000256" key="13">
    <source>
        <dbReference type="PIRSR" id="PIRSR000294-1"/>
    </source>
</evidence>
<name>A0A285PC33_9HYPH</name>
<evidence type="ECO:0000256" key="7">
    <source>
        <dbReference type="ARBA" id="ARBA00022764"/>
    </source>
</evidence>
<keyword evidence="5 14" id="KW-0479">Metal-binding</keyword>
<dbReference type="Gene3D" id="1.10.760.10">
    <property type="entry name" value="Cytochrome c-like domain"/>
    <property type="match status" value="2"/>
</dbReference>
<dbReference type="GO" id="GO:0020037">
    <property type="term" value="F:heme binding"/>
    <property type="evidence" value="ECO:0007669"/>
    <property type="project" value="InterPro"/>
</dbReference>
<feature type="binding site" description="axial binding residue" evidence="14">
    <location>
        <position position="242"/>
    </location>
    <ligand>
        <name>heme c</name>
        <dbReference type="ChEBI" id="CHEBI:61717"/>
        <label>2</label>
    </ligand>
    <ligandPart>
        <name>Fe</name>
        <dbReference type="ChEBI" id="CHEBI:18248"/>
    </ligandPart>
</feature>
<evidence type="ECO:0000256" key="12">
    <source>
        <dbReference type="ARBA" id="ARBA00073576"/>
    </source>
</evidence>
<evidence type="ECO:0000313" key="18">
    <source>
        <dbReference type="Proteomes" id="UP000219439"/>
    </source>
</evidence>
<sequence length="408" mass="44882">MKRVAILVFCCVWNPALADDSYVLPEPISAESCAVNEEDWAQKAVERSQSVHLGLPALGNPKDNPVTAAKVRLGRKLFADRRLSINGTMSCAMCHVPEQGFANWELSTAVGVEGRSVKRNSPTLINVGFLDVLFHDGRDPSLETQFVGPLVARNEMANPSIGVVVALLQNLPEYQGMFETAFGARASLDRIGKAFGAYQRTLIAGNAPFDRWYFGDEASAISDAAKRGFDVFQNKGDCASCHVIEQQHALFTDQQFHNTGYGQMREDRRQNPPSTVKVQVAPGVVHDVDFGKVAAVSAPQEVDLGRYEVTEDPKDRWQFRTPSLRNLTVTAPYMHDGFLSSLSDVVEFYDQGGPQTEEQDPRVRPLSLTDSEKQDLIAFLESLTSPDLGCLVGEARIHPPDNIESTAK</sequence>